<name>A0A182PWR8_9DIPT</name>
<dbReference type="STRING" id="199890.A0A182PWR8"/>
<dbReference type="AlphaFoldDB" id="A0A182PWR8"/>
<sequence>QPCGSGATCVEYVVEADAANINHGENYPDEEGSDEFDFETTAESDPYEIFDSLNILDCVRYFAIMNQLPRSTVNMLLAILRKKLDSNLPKDARTLVKTPHVADKIVKLGVGDFWYGGIKPVLTKYFQNINPEETPFLLDVSIDGLPLHKSGPTQVWPILVKVVGLPKLPVMTVAAYSGASKPDSIEAFLRPLVNDLNDIQRGGLTIGDKTLQFRVRNFIADTPARSRNKIRNYERKVERSKN</sequence>
<protein>
    <submittedName>
        <fullName evidence="1">Uncharacterized protein</fullName>
    </submittedName>
</protein>
<dbReference type="VEuPathDB" id="VectorBase:AEPI011405"/>
<evidence type="ECO:0000313" key="2">
    <source>
        <dbReference type="Proteomes" id="UP000075885"/>
    </source>
</evidence>
<proteinExistence type="predicted"/>
<dbReference type="Proteomes" id="UP000075885">
    <property type="component" value="Unassembled WGS sequence"/>
</dbReference>
<evidence type="ECO:0000313" key="1">
    <source>
        <dbReference type="EnsemblMetazoa" id="AEPI011405-PA"/>
    </source>
</evidence>
<dbReference type="PANTHER" id="PTHR33053">
    <property type="entry name" value="PROTEIN, PUTATIVE-RELATED"/>
    <property type="match status" value="1"/>
</dbReference>
<dbReference type="PANTHER" id="PTHR33053:SF9">
    <property type="entry name" value="AGAP000105-PA"/>
    <property type="match status" value="1"/>
</dbReference>
<dbReference type="EnsemblMetazoa" id="AEPI011405-RA">
    <property type="protein sequence ID" value="AEPI011405-PA"/>
    <property type="gene ID" value="AEPI011405"/>
</dbReference>
<keyword evidence="2" id="KW-1185">Reference proteome</keyword>
<accession>A0A182PWR8</accession>
<organism evidence="1 2">
    <name type="scientific">Anopheles epiroticus</name>
    <dbReference type="NCBI Taxonomy" id="199890"/>
    <lineage>
        <taxon>Eukaryota</taxon>
        <taxon>Metazoa</taxon>
        <taxon>Ecdysozoa</taxon>
        <taxon>Arthropoda</taxon>
        <taxon>Hexapoda</taxon>
        <taxon>Insecta</taxon>
        <taxon>Pterygota</taxon>
        <taxon>Neoptera</taxon>
        <taxon>Endopterygota</taxon>
        <taxon>Diptera</taxon>
        <taxon>Nematocera</taxon>
        <taxon>Culicoidea</taxon>
        <taxon>Culicidae</taxon>
        <taxon>Anophelinae</taxon>
        <taxon>Anopheles</taxon>
    </lineage>
</organism>
<reference evidence="2" key="1">
    <citation type="submission" date="2013-03" db="EMBL/GenBank/DDBJ databases">
        <title>The Genome Sequence of Anopheles epiroticus epiroticus2.</title>
        <authorList>
            <consortium name="The Broad Institute Genomics Platform"/>
            <person name="Neafsey D.E."/>
            <person name="Howell P."/>
            <person name="Walker B."/>
            <person name="Young S.K."/>
            <person name="Zeng Q."/>
            <person name="Gargeya S."/>
            <person name="Fitzgerald M."/>
            <person name="Haas B."/>
            <person name="Abouelleil A."/>
            <person name="Allen A.W."/>
            <person name="Alvarado L."/>
            <person name="Arachchi H.M."/>
            <person name="Berlin A.M."/>
            <person name="Chapman S.B."/>
            <person name="Gainer-Dewar J."/>
            <person name="Goldberg J."/>
            <person name="Griggs A."/>
            <person name="Gujja S."/>
            <person name="Hansen M."/>
            <person name="Howarth C."/>
            <person name="Imamovic A."/>
            <person name="Ireland A."/>
            <person name="Larimer J."/>
            <person name="McCowan C."/>
            <person name="Murphy C."/>
            <person name="Pearson M."/>
            <person name="Poon T.W."/>
            <person name="Priest M."/>
            <person name="Roberts A."/>
            <person name="Saif S."/>
            <person name="Shea T."/>
            <person name="Sisk P."/>
            <person name="Sykes S."/>
            <person name="Wortman J."/>
            <person name="Nusbaum C."/>
            <person name="Birren B."/>
        </authorList>
    </citation>
    <scope>NUCLEOTIDE SEQUENCE [LARGE SCALE GENOMIC DNA]</scope>
    <source>
        <strain evidence="2">Epiroticus2</strain>
    </source>
</reference>
<reference evidence="1" key="2">
    <citation type="submission" date="2020-05" db="UniProtKB">
        <authorList>
            <consortium name="EnsemblMetazoa"/>
        </authorList>
    </citation>
    <scope>IDENTIFICATION</scope>
    <source>
        <strain evidence="1">Epiroticus2</strain>
    </source>
</reference>